<sequence length="508" mass="59477">MQMYYKINFASTNEYYINIINEQIKQKNINIKIRKYDKFFILDINDDEERITTFFQNLEKSLPLSIYLKDAQFIEELDKDKEEIEFDNLKQNVSLPNNKIIELINTDLSIYDELIQKLNNKEIIEFKTLNGIKKFALPNKENRELLEKENEVNLFIANTNNLTSLLEVSTKDMYNLCSVERPLIKLKFNFLQNKEQQYSDISFINAKLPDDEQTFKFAMALKNKGIDFLIYSDFYVKQKDIKVSYFKDENIVISGDKAIFPTYDIQDKKVYNSSKELYDENGGVLKTIIKKENKRTENSLGVYFSYNSSESKISLNTPTKGLKDIIYVPNIENSISSCMEDIASIDENTARLVDNYKKKFPQYFEKELPSNTNGFVSILNFVAIMLGMKDYKEFESYALLSNLKSGLQVDMKIEKLNGKNFLDYRKIAHSIFSYKIADVENSLLAYSFYESLSEFIKTAVEEVNRDIKVRNIIFCGNMFSNSILLQKAEKELSKEFNFILSKKYTLDY</sequence>
<dbReference type="EMBL" id="CP032098">
    <property type="protein sequence ID" value="AXX92065.1"/>
    <property type="molecule type" value="Genomic_DNA"/>
</dbReference>
<dbReference type="Pfam" id="PF22521">
    <property type="entry name" value="HypF_C_2"/>
    <property type="match status" value="1"/>
</dbReference>
<feature type="domain" description="Carbamoyltransferase Kae1-like" evidence="1">
    <location>
        <begin position="378"/>
        <end position="503"/>
    </location>
</feature>
<dbReference type="RefSeq" id="WP_099341112.1">
    <property type="nucleotide sequence ID" value="NZ_CP032098.1"/>
</dbReference>
<evidence type="ECO:0000313" key="3">
    <source>
        <dbReference type="EMBL" id="PHO19295.1"/>
    </source>
</evidence>
<dbReference type="AlphaFoldDB" id="A0A2G1DLA3"/>
<name>A0A2G1DLA3_9BACT</name>
<evidence type="ECO:0000313" key="2">
    <source>
        <dbReference type="EMBL" id="AXX92065.1"/>
    </source>
</evidence>
<keyword evidence="4" id="KW-1185">Reference proteome</keyword>
<dbReference type="InterPro" id="IPR055128">
    <property type="entry name" value="HypF_C_2"/>
</dbReference>
<evidence type="ECO:0000313" key="5">
    <source>
        <dbReference type="Proteomes" id="UP000262712"/>
    </source>
</evidence>
<gene>
    <name evidence="2" type="ORF">AMOL_1081</name>
    <name evidence="3" type="ORF">CPU12_00520</name>
</gene>
<dbReference type="KEGG" id="amol:AMOL_1081"/>
<accession>A0A2G1DLA3</accession>
<dbReference type="Gene3D" id="3.30.420.40">
    <property type="match status" value="1"/>
</dbReference>
<reference evidence="3 4" key="1">
    <citation type="submission" date="2017-09" db="EMBL/GenBank/DDBJ databases">
        <title>Arcobacter canalis sp. nov., a new species isolated from a water canal contaminated with urban sewage.</title>
        <authorList>
            <person name="Perez-Cataluna A."/>
            <person name="Salas-Masso N."/>
            <person name="Figueras M.J."/>
        </authorList>
    </citation>
    <scope>NUCLEOTIDE SEQUENCE [LARGE SCALE GENOMIC DNA]</scope>
    <source>
        <strain evidence="3 4">F98-3</strain>
    </source>
</reference>
<dbReference type="EMBL" id="NXFY01000001">
    <property type="protein sequence ID" value="PHO19295.1"/>
    <property type="molecule type" value="Genomic_DNA"/>
</dbReference>
<dbReference type="Proteomes" id="UP000221222">
    <property type="component" value="Unassembled WGS sequence"/>
</dbReference>
<protein>
    <recommendedName>
        <fullName evidence="1">Carbamoyltransferase Kae1-like domain-containing protein</fullName>
    </recommendedName>
</protein>
<evidence type="ECO:0000259" key="1">
    <source>
        <dbReference type="Pfam" id="PF22521"/>
    </source>
</evidence>
<evidence type="ECO:0000313" key="4">
    <source>
        <dbReference type="Proteomes" id="UP000221222"/>
    </source>
</evidence>
<proteinExistence type="predicted"/>
<reference evidence="2 5" key="2">
    <citation type="submission" date="2018-08" db="EMBL/GenBank/DDBJ databases">
        <title>Complete genome of the Arcobacter molluscorum type strain LMG 25693.</title>
        <authorList>
            <person name="Miller W.G."/>
            <person name="Yee E."/>
            <person name="Bono J.L."/>
        </authorList>
    </citation>
    <scope>NUCLEOTIDE SEQUENCE [LARGE SCALE GENOMIC DNA]</scope>
    <source>
        <strain evidence="2 5">CECT 7696</strain>
    </source>
</reference>
<organism evidence="3 4">
    <name type="scientific">Malaciobacter molluscorum LMG 25693</name>
    <dbReference type="NCBI Taxonomy" id="870501"/>
    <lineage>
        <taxon>Bacteria</taxon>
        <taxon>Pseudomonadati</taxon>
        <taxon>Campylobacterota</taxon>
        <taxon>Epsilonproteobacteria</taxon>
        <taxon>Campylobacterales</taxon>
        <taxon>Arcobacteraceae</taxon>
        <taxon>Malaciobacter</taxon>
    </lineage>
</organism>
<dbReference type="Proteomes" id="UP000262712">
    <property type="component" value="Chromosome"/>
</dbReference>